<dbReference type="AlphaFoldDB" id="A0A1Q3BDY5"/>
<dbReference type="Proteomes" id="UP000187406">
    <property type="component" value="Unassembled WGS sequence"/>
</dbReference>
<dbReference type="FunCoup" id="A0A1Q3BDY5">
    <property type="interactions" value="1269"/>
</dbReference>
<dbReference type="Gene3D" id="1.10.101.10">
    <property type="entry name" value="PGBD-like superfamily/PGBD"/>
    <property type="match status" value="1"/>
</dbReference>
<sequence>MNISSSSFVTVSLNPPTSFITHKTLISLSKSHNLFAFTTNKSSLICFSSSHPEHLRDEQRWLREEQRWLREEQRWLREEQRWIRDRDFLLREISALKLQIKALEDASSVAGLLQEKNLIPESGSSAKPVVRVLEASERKVLRIGSQGEEVRSMQEALHKLGFYSGEEDMEFSSFSSGTERAVKTWQATLGAPENGIMTSKLLERLYMEQRMEGAGLNINSAQKESTLSDSQKENTNGVVVASITEFSELKHTVAKEGVTDIEASQHRVFLLGENRWEEPSRLGGRDQKVVQSKSKAITKCLTCRGEGRVMCTECDGTGEPNVEPQFLEWVGEGAKCPYCEGLGYTICDLCEGKTMI</sequence>
<dbReference type="InterPro" id="IPR036366">
    <property type="entry name" value="PGBDSf"/>
</dbReference>
<evidence type="ECO:0000313" key="3">
    <source>
        <dbReference type="Proteomes" id="UP000187406"/>
    </source>
</evidence>
<dbReference type="Pfam" id="PF01471">
    <property type="entry name" value="PG_binding_1"/>
    <property type="match status" value="1"/>
</dbReference>
<gene>
    <name evidence="2" type="ORF">CFOL_v3_09668</name>
</gene>
<dbReference type="PANTHER" id="PTHR15852:SF16">
    <property type="entry name" value="PROTEIN DISULFIDE ISOMERASE PTAC5, CHLOROPLASTIC"/>
    <property type="match status" value="1"/>
</dbReference>
<dbReference type="GO" id="GO:0009507">
    <property type="term" value="C:chloroplast"/>
    <property type="evidence" value="ECO:0007669"/>
    <property type="project" value="TreeGrafter"/>
</dbReference>
<dbReference type="InParanoid" id="A0A1Q3BDY5"/>
<accession>A0A1Q3BDY5</accession>
<organism evidence="2 3">
    <name type="scientific">Cephalotus follicularis</name>
    <name type="common">Albany pitcher plant</name>
    <dbReference type="NCBI Taxonomy" id="3775"/>
    <lineage>
        <taxon>Eukaryota</taxon>
        <taxon>Viridiplantae</taxon>
        <taxon>Streptophyta</taxon>
        <taxon>Embryophyta</taxon>
        <taxon>Tracheophyta</taxon>
        <taxon>Spermatophyta</taxon>
        <taxon>Magnoliopsida</taxon>
        <taxon>eudicotyledons</taxon>
        <taxon>Gunneridae</taxon>
        <taxon>Pentapetalae</taxon>
        <taxon>rosids</taxon>
        <taxon>fabids</taxon>
        <taxon>Oxalidales</taxon>
        <taxon>Cephalotaceae</taxon>
        <taxon>Cephalotus</taxon>
    </lineage>
</organism>
<keyword evidence="3" id="KW-1185">Reference proteome</keyword>
<dbReference type="STRING" id="3775.A0A1Q3BDY5"/>
<dbReference type="OrthoDB" id="1001489at2759"/>
<dbReference type="InterPro" id="IPR036410">
    <property type="entry name" value="HSP_DnaJ_Cys-rich_dom_sf"/>
</dbReference>
<protein>
    <submittedName>
        <fullName evidence="2">PG_binding_1 domain-containing protein</fullName>
    </submittedName>
</protein>
<evidence type="ECO:0000313" key="2">
    <source>
        <dbReference type="EMBL" id="GAV66158.1"/>
    </source>
</evidence>
<comment type="caution">
    <text evidence="2">The sequence shown here is derived from an EMBL/GenBank/DDBJ whole genome shotgun (WGS) entry which is preliminary data.</text>
</comment>
<reference evidence="3" key="1">
    <citation type="submission" date="2016-04" db="EMBL/GenBank/DDBJ databases">
        <title>Cephalotus genome sequencing.</title>
        <authorList>
            <person name="Fukushima K."/>
            <person name="Hasebe M."/>
            <person name="Fang X."/>
        </authorList>
    </citation>
    <scope>NUCLEOTIDE SEQUENCE [LARGE SCALE GENOMIC DNA]</scope>
    <source>
        <strain evidence="3">cv. St1</strain>
    </source>
</reference>
<dbReference type="PANTHER" id="PTHR15852">
    <property type="entry name" value="PLASTID TRANSCRIPTIONALLY ACTIVE PROTEIN"/>
    <property type="match status" value="1"/>
</dbReference>
<evidence type="ECO:0000259" key="1">
    <source>
        <dbReference type="Pfam" id="PF01471"/>
    </source>
</evidence>
<feature type="domain" description="Peptidoglycan binding-like" evidence="1">
    <location>
        <begin position="146"/>
        <end position="205"/>
    </location>
</feature>
<name>A0A1Q3BDY5_CEPFO</name>
<dbReference type="InterPro" id="IPR036365">
    <property type="entry name" value="PGBD-like_sf"/>
</dbReference>
<dbReference type="GO" id="GO:0009658">
    <property type="term" value="P:chloroplast organization"/>
    <property type="evidence" value="ECO:0007669"/>
    <property type="project" value="TreeGrafter"/>
</dbReference>
<dbReference type="SUPFAM" id="SSF57938">
    <property type="entry name" value="DnaJ/Hsp40 cysteine-rich domain"/>
    <property type="match status" value="1"/>
</dbReference>
<dbReference type="GO" id="GO:0003756">
    <property type="term" value="F:protein disulfide isomerase activity"/>
    <property type="evidence" value="ECO:0007669"/>
    <property type="project" value="TreeGrafter"/>
</dbReference>
<dbReference type="EMBL" id="BDDD01000459">
    <property type="protein sequence ID" value="GAV66158.1"/>
    <property type="molecule type" value="Genomic_DNA"/>
</dbReference>
<dbReference type="SUPFAM" id="SSF47090">
    <property type="entry name" value="PGBD-like"/>
    <property type="match status" value="1"/>
</dbReference>
<proteinExistence type="predicted"/>
<dbReference type="InterPro" id="IPR002477">
    <property type="entry name" value="Peptidoglycan-bd-like"/>
</dbReference>